<dbReference type="InParanoid" id="T1FK29"/>
<dbReference type="OrthoDB" id="6143992at2759"/>
<dbReference type="KEGG" id="hro:HELRODRAFT_183704"/>
<reference evidence="3" key="1">
    <citation type="submission" date="2012-12" db="EMBL/GenBank/DDBJ databases">
        <authorList>
            <person name="Hellsten U."/>
            <person name="Grimwood J."/>
            <person name="Chapman J.A."/>
            <person name="Shapiro H."/>
            <person name="Aerts A."/>
            <person name="Otillar R.P."/>
            <person name="Terry A.Y."/>
            <person name="Boore J.L."/>
            <person name="Simakov O."/>
            <person name="Marletaz F."/>
            <person name="Cho S.-J."/>
            <person name="Edsinger-Gonzales E."/>
            <person name="Havlak P."/>
            <person name="Kuo D.-H."/>
            <person name="Larsson T."/>
            <person name="Lv J."/>
            <person name="Arendt D."/>
            <person name="Savage R."/>
            <person name="Osoegawa K."/>
            <person name="de Jong P."/>
            <person name="Lindberg D.R."/>
            <person name="Seaver E.C."/>
            <person name="Weisblat D.A."/>
            <person name="Putnam N.H."/>
            <person name="Grigoriev I.V."/>
            <person name="Rokhsar D.S."/>
        </authorList>
    </citation>
    <scope>NUCLEOTIDE SEQUENCE</scope>
</reference>
<dbReference type="Proteomes" id="UP000015101">
    <property type="component" value="Unassembled WGS sequence"/>
</dbReference>
<protein>
    <submittedName>
        <fullName evidence="1 2">Uncharacterized protein</fullName>
    </submittedName>
</protein>
<evidence type="ECO:0000313" key="1">
    <source>
        <dbReference type="EMBL" id="ESO10379.1"/>
    </source>
</evidence>
<dbReference type="GeneID" id="20209178"/>
<dbReference type="EnsemblMetazoa" id="HelroT183704">
    <property type="protein sequence ID" value="HelroP183704"/>
    <property type="gene ID" value="HelroG183704"/>
</dbReference>
<proteinExistence type="predicted"/>
<evidence type="ECO:0000313" key="2">
    <source>
        <dbReference type="EnsemblMetazoa" id="HelroP183704"/>
    </source>
</evidence>
<dbReference type="eggNOG" id="KOG3685">
    <property type="taxonomic scope" value="Eukaryota"/>
</dbReference>
<organism evidence="2 3">
    <name type="scientific">Helobdella robusta</name>
    <name type="common">Californian leech</name>
    <dbReference type="NCBI Taxonomy" id="6412"/>
    <lineage>
        <taxon>Eukaryota</taxon>
        <taxon>Metazoa</taxon>
        <taxon>Spiralia</taxon>
        <taxon>Lophotrochozoa</taxon>
        <taxon>Annelida</taxon>
        <taxon>Clitellata</taxon>
        <taxon>Hirudinea</taxon>
        <taxon>Rhynchobdellida</taxon>
        <taxon>Glossiphoniidae</taxon>
        <taxon>Helobdella</taxon>
    </lineage>
</organism>
<dbReference type="OMA" id="SETQWKK"/>
<sequence>MTTYCQQLLPRKSSTNTKQIKKHDSDKLKTPFTVATWKARTLYQTGKFENVKQEIKRMNLSILGLSETQWKKSGVITFEKGKFIYSGVWLTAVSANAIVGA</sequence>
<dbReference type="CTD" id="20209178"/>
<accession>T1FK29</accession>
<keyword evidence="3" id="KW-1185">Reference proteome</keyword>
<dbReference type="HOGENOM" id="CLU_2294646_0_0_1"/>
<evidence type="ECO:0000313" key="3">
    <source>
        <dbReference type="Proteomes" id="UP000015101"/>
    </source>
</evidence>
<name>T1FK29_HELRO</name>
<dbReference type="EMBL" id="KB095883">
    <property type="protein sequence ID" value="ESO10379.1"/>
    <property type="molecule type" value="Genomic_DNA"/>
</dbReference>
<dbReference type="EMBL" id="AMQM01008954">
    <property type="status" value="NOT_ANNOTATED_CDS"/>
    <property type="molecule type" value="Genomic_DNA"/>
</dbReference>
<dbReference type="STRING" id="6412.T1FK29"/>
<gene>
    <name evidence="2" type="primary">20209178</name>
    <name evidence="1" type="ORF">HELRODRAFT_183704</name>
</gene>
<reference evidence="1 3" key="2">
    <citation type="journal article" date="2013" name="Nature">
        <title>Insights into bilaterian evolution from three spiralian genomes.</title>
        <authorList>
            <person name="Simakov O."/>
            <person name="Marletaz F."/>
            <person name="Cho S.J."/>
            <person name="Edsinger-Gonzales E."/>
            <person name="Havlak P."/>
            <person name="Hellsten U."/>
            <person name="Kuo D.H."/>
            <person name="Larsson T."/>
            <person name="Lv J."/>
            <person name="Arendt D."/>
            <person name="Savage R."/>
            <person name="Osoegawa K."/>
            <person name="de Jong P."/>
            <person name="Grimwood J."/>
            <person name="Chapman J.A."/>
            <person name="Shapiro H."/>
            <person name="Aerts A."/>
            <person name="Otillar R.P."/>
            <person name="Terry A.Y."/>
            <person name="Boore J.L."/>
            <person name="Grigoriev I.V."/>
            <person name="Lindberg D.R."/>
            <person name="Seaver E.C."/>
            <person name="Weisblat D.A."/>
            <person name="Putnam N.H."/>
            <person name="Rokhsar D.S."/>
        </authorList>
    </citation>
    <scope>NUCLEOTIDE SEQUENCE</scope>
</reference>
<dbReference type="AlphaFoldDB" id="T1FK29"/>
<dbReference type="RefSeq" id="XP_009011539.1">
    <property type="nucleotide sequence ID" value="XM_009013291.1"/>
</dbReference>
<reference evidence="2" key="3">
    <citation type="submission" date="2015-06" db="UniProtKB">
        <authorList>
            <consortium name="EnsemblMetazoa"/>
        </authorList>
    </citation>
    <scope>IDENTIFICATION</scope>
</reference>